<keyword evidence="2" id="KW-1185">Reference proteome</keyword>
<organism evidence="1 2">
    <name type="scientific">Pyrus ussuriensis x Pyrus communis</name>
    <dbReference type="NCBI Taxonomy" id="2448454"/>
    <lineage>
        <taxon>Eukaryota</taxon>
        <taxon>Viridiplantae</taxon>
        <taxon>Streptophyta</taxon>
        <taxon>Embryophyta</taxon>
        <taxon>Tracheophyta</taxon>
        <taxon>Spermatophyta</taxon>
        <taxon>Magnoliopsida</taxon>
        <taxon>eudicotyledons</taxon>
        <taxon>Gunneridae</taxon>
        <taxon>Pentapetalae</taxon>
        <taxon>rosids</taxon>
        <taxon>fabids</taxon>
        <taxon>Rosales</taxon>
        <taxon>Rosaceae</taxon>
        <taxon>Amygdaloideae</taxon>
        <taxon>Maleae</taxon>
        <taxon>Pyrus</taxon>
    </lineage>
</organism>
<gene>
    <name evidence="1" type="ORF">D8674_014017</name>
</gene>
<sequence length="205" mass="24135">MKKSNWDVIHIVNWYDTEKGMFKFKNEYCKVNVDDSTRDSRISKPKENRFIDKYFLEMTRIVALDIGITERDQDAVCLIILYLLNTNLLGSSAGRLHWSLVKNCNSIDNTNQYNYTKETTKYLMESIDRTQKRKRDKQPTINGVVVLLLYWICDHTTIINLIEGKEKRSPTAMKWDLANLHKKIYNEANEDLEVKLIPHILLCKT</sequence>
<reference evidence="2" key="2">
    <citation type="submission" date="2019-10" db="EMBL/GenBank/DDBJ databases">
        <title>A de novo genome assembly of a pear dwarfing rootstock.</title>
        <authorList>
            <person name="Wang F."/>
            <person name="Wang J."/>
            <person name="Li S."/>
            <person name="Zhang Y."/>
            <person name="Fang M."/>
            <person name="Ma L."/>
            <person name="Zhao Y."/>
            <person name="Jiang S."/>
        </authorList>
    </citation>
    <scope>NUCLEOTIDE SEQUENCE [LARGE SCALE GENOMIC DNA]</scope>
</reference>
<accession>A0A5N5GS74</accession>
<name>A0A5N5GS74_9ROSA</name>
<reference evidence="1 2" key="3">
    <citation type="submission" date="2019-11" db="EMBL/GenBank/DDBJ databases">
        <title>A de novo genome assembly of a pear dwarfing rootstock.</title>
        <authorList>
            <person name="Wang F."/>
            <person name="Wang J."/>
            <person name="Li S."/>
            <person name="Zhang Y."/>
            <person name="Fang M."/>
            <person name="Ma L."/>
            <person name="Zhao Y."/>
            <person name="Jiang S."/>
        </authorList>
    </citation>
    <scope>NUCLEOTIDE SEQUENCE [LARGE SCALE GENOMIC DNA]</scope>
    <source>
        <strain evidence="1">S2</strain>
        <tissue evidence="1">Leaf</tissue>
    </source>
</reference>
<dbReference type="Proteomes" id="UP000327157">
    <property type="component" value="Chromosome 15"/>
</dbReference>
<comment type="caution">
    <text evidence="1">The sequence shown here is derived from an EMBL/GenBank/DDBJ whole genome shotgun (WGS) entry which is preliminary data.</text>
</comment>
<dbReference type="EMBL" id="SMOL01000401">
    <property type="protein sequence ID" value="KAB2618148.1"/>
    <property type="molecule type" value="Genomic_DNA"/>
</dbReference>
<dbReference type="OrthoDB" id="1723350at2759"/>
<dbReference type="AlphaFoldDB" id="A0A5N5GS74"/>
<protein>
    <submittedName>
        <fullName evidence="1">Uncharacterized protein</fullName>
    </submittedName>
</protein>
<evidence type="ECO:0000313" key="2">
    <source>
        <dbReference type="Proteomes" id="UP000327157"/>
    </source>
</evidence>
<evidence type="ECO:0000313" key="1">
    <source>
        <dbReference type="EMBL" id="KAB2618148.1"/>
    </source>
</evidence>
<proteinExistence type="predicted"/>
<reference evidence="1 2" key="1">
    <citation type="submission" date="2019-09" db="EMBL/GenBank/DDBJ databases">
        <authorList>
            <person name="Ou C."/>
        </authorList>
    </citation>
    <scope>NUCLEOTIDE SEQUENCE [LARGE SCALE GENOMIC DNA]</scope>
    <source>
        <strain evidence="1">S2</strain>
        <tissue evidence="1">Leaf</tissue>
    </source>
</reference>